<keyword evidence="4 8" id="KW-0805">Transcription regulation</keyword>
<evidence type="ECO:0000256" key="5">
    <source>
        <dbReference type="ARBA" id="ARBA00023163"/>
    </source>
</evidence>
<dbReference type="GO" id="GO:0006357">
    <property type="term" value="P:regulation of transcription by RNA polymerase II"/>
    <property type="evidence" value="ECO:0007669"/>
    <property type="project" value="InterPro"/>
</dbReference>
<evidence type="ECO:0000256" key="8">
    <source>
        <dbReference type="RuleBase" id="RU364141"/>
    </source>
</evidence>
<evidence type="ECO:0000313" key="9">
    <source>
        <dbReference type="EMBL" id="WVN87882.1"/>
    </source>
</evidence>
<evidence type="ECO:0000256" key="3">
    <source>
        <dbReference type="ARBA" id="ARBA00020629"/>
    </source>
</evidence>
<dbReference type="Proteomes" id="UP000094043">
    <property type="component" value="Chromosome 3"/>
</dbReference>
<sequence length="238" mass="26730">MVQEIAETQRPASQPPKTSLLQNLTTQSLLLNHLFTLLSSLPSPQTAPQISQVHAALQLSAIDISGLVKGIGRHQEAWSHFMAKKDEIEGLEKRVRNMIRRLEEGRTELEEMIDLGNKQLEAIEQAEREPISVKTLMAHARSLAKHSSAPVSNLILPVDKDQYVPWPSENVMRMGLLFKLSGSMSGAGQFGNVYEEQHIRPQQLDNARQPEQQEESSRKYDPDAVFQLDLNSDDSDDD</sequence>
<dbReference type="VEuPathDB" id="FungiDB:L203_01646"/>
<dbReference type="GO" id="GO:0016592">
    <property type="term" value="C:mediator complex"/>
    <property type="evidence" value="ECO:0007669"/>
    <property type="project" value="InterPro"/>
</dbReference>
<dbReference type="InterPro" id="IPR019258">
    <property type="entry name" value="Mediator_Med4"/>
</dbReference>
<dbReference type="PANTHER" id="PTHR13208">
    <property type="entry name" value="MEDIATOR OF RNA POLYMERASE II TRANSCRIPTION SUBUNIT 4"/>
    <property type="match status" value="1"/>
</dbReference>
<evidence type="ECO:0000313" key="10">
    <source>
        <dbReference type="Proteomes" id="UP000094043"/>
    </source>
</evidence>
<keyword evidence="10" id="KW-1185">Reference proteome</keyword>
<keyword evidence="6 8" id="KW-0539">Nucleus</keyword>
<evidence type="ECO:0000256" key="6">
    <source>
        <dbReference type="ARBA" id="ARBA00023242"/>
    </source>
</evidence>
<reference evidence="9" key="1">
    <citation type="submission" date="2016-06" db="EMBL/GenBank/DDBJ databases">
        <authorList>
            <person name="Cuomo C."/>
            <person name="Litvintseva A."/>
            <person name="Heitman J."/>
            <person name="Chen Y."/>
            <person name="Sun S."/>
            <person name="Springer D."/>
            <person name="Dromer F."/>
            <person name="Young S."/>
            <person name="Zeng Q."/>
            <person name="Chapman S."/>
            <person name="Gujja S."/>
            <person name="Saif S."/>
            <person name="Birren B."/>
        </authorList>
    </citation>
    <scope>NUCLEOTIDE SEQUENCE</scope>
    <source>
        <strain evidence="9">CBS 7841</strain>
    </source>
</reference>
<protein>
    <recommendedName>
        <fullName evidence="3 8">Mediator of RNA polymerase II transcription subunit 4</fullName>
    </recommendedName>
    <alternativeName>
        <fullName evidence="7 8">Mediator complex subunit 4</fullName>
    </alternativeName>
</protein>
<dbReference type="GO" id="GO:0003712">
    <property type="term" value="F:transcription coregulator activity"/>
    <property type="evidence" value="ECO:0007669"/>
    <property type="project" value="InterPro"/>
</dbReference>
<gene>
    <name evidence="8" type="primary">MED4</name>
    <name evidence="9" type="ORF">L203_103079</name>
</gene>
<proteinExistence type="inferred from homology"/>
<dbReference type="OrthoDB" id="1929813at2759"/>
<dbReference type="GO" id="GO:0070847">
    <property type="term" value="C:core mediator complex"/>
    <property type="evidence" value="ECO:0007669"/>
    <property type="project" value="TreeGrafter"/>
</dbReference>
<evidence type="ECO:0000256" key="4">
    <source>
        <dbReference type="ARBA" id="ARBA00023015"/>
    </source>
</evidence>
<dbReference type="EMBL" id="CP143786">
    <property type="protein sequence ID" value="WVN87882.1"/>
    <property type="molecule type" value="Genomic_DNA"/>
</dbReference>
<dbReference type="Pfam" id="PF10018">
    <property type="entry name" value="Med4"/>
    <property type="match status" value="1"/>
</dbReference>
<reference evidence="9" key="3">
    <citation type="submission" date="2024-01" db="EMBL/GenBank/DDBJ databases">
        <authorList>
            <person name="Coelho M.A."/>
            <person name="David-Palma M."/>
            <person name="Shea T."/>
            <person name="Sun S."/>
            <person name="Cuomo C.A."/>
            <person name="Heitman J."/>
        </authorList>
    </citation>
    <scope>NUCLEOTIDE SEQUENCE</scope>
    <source>
        <strain evidence="9">CBS 7841</strain>
    </source>
</reference>
<evidence type="ECO:0000256" key="1">
    <source>
        <dbReference type="ARBA" id="ARBA00004123"/>
    </source>
</evidence>
<comment type="subcellular location">
    <subcellularLocation>
        <location evidence="1 8">Nucleus</location>
    </subcellularLocation>
</comment>
<keyword evidence="8" id="KW-0010">Activator</keyword>
<evidence type="ECO:0000256" key="2">
    <source>
        <dbReference type="ARBA" id="ARBA00009626"/>
    </source>
</evidence>
<accession>A0A1E3IPK2</accession>
<organism evidence="9 10">
    <name type="scientific">Cryptococcus depauperatus CBS 7841</name>
    <dbReference type="NCBI Taxonomy" id="1295531"/>
    <lineage>
        <taxon>Eukaryota</taxon>
        <taxon>Fungi</taxon>
        <taxon>Dikarya</taxon>
        <taxon>Basidiomycota</taxon>
        <taxon>Agaricomycotina</taxon>
        <taxon>Tremellomycetes</taxon>
        <taxon>Tremellales</taxon>
        <taxon>Cryptococcaceae</taxon>
        <taxon>Cryptococcus</taxon>
    </lineage>
</organism>
<comment type="similarity">
    <text evidence="2 8">Belongs to the Mediator complex subunit 4 family.</text>
</comment>
<evidence type="ECO:0000256" key="7">
    <source>
        <dbReference type="ARBA" id="ARBA00031257"/>
    </source>
</evidence>
<keyword evidence="5 8" id="KW-0804">Transcription</keyword>
<dbReference type="PANTHER" id="PTHR13208:SF2">
    <property type="entry name" value="MEDIATOR OF RNA POLYMERASE II TRANSCRIPTION SUBUNIT 4"/>
    <property type="match status" value="1"/>
</dbReference>
<dbReference type="AlphaFoldDB" id="A0A1E3IPK2"/>
<name>A0A1E3IPK2_9TREE</name>
<comment type="subunit">
    <text evidence="8">Component of the Mediator complex.</text>
</comment>
<reference evidence="9" key="2">
    <citation type="journal article" date="2022" name="Elife">
        <title>Obligate sexual reproduction of a homothallic fungus closely related to the Cryptococcus pathogenic species complex.</title>
        <authorList>
            <person name="Passer A.R."/>
            <person name="Clancey S.A."/>
            <person name="Shea T."/>
            <person name="David-Palma M."/>
            <person name="Averette A.F."/>
            <person name="Boekhout T."/>
            <person name="Porcel B.M."/>
            <person name="Nowrousian M."/>
            <person name="Cuomo C.A."/>
            <person name="Sun S."/>
            <person name="Heitman J."/>
            <person name="Coelho M.A."/>
        </authorList>
    </citation>
    <scope>NUCLEOTIDE SEQUENCE</scope>
    <source>
        <strain evidence="9">CBS 7841</strain>
    </source>
</reference>
<comment type="function">
    <text evidence="8">Component of the Mediator complex, a coactivator involved in the regulated transcription of nearly all RNA polymerase II-dependent genes. Mediator functions as a bridge to convey information from gene-specific regulatory proteins to the basal RNA polymerase II transcription machinery. Mediator is recruited to promoters by direct interactions with regulatory proteins and serves as a scaffold for the assembly of a functional preinitiation complex with RNA polymerase II and the general transcription factors.</text>
</comment>